<evidence type="ECO:0000256" key="3">
    <source>
        <dbReference type="ARBA" id="ARBA00023015"/>
    </source>
</evidence>
<dbReference type="Gene3D" id="3.40.640.10">
    <property type="entry name" value="Type I PLP-dependent aspartate aminotransferase-like (Major domain)"/>
    <property type="match status" value="1"/>
</dbReference>
<dbReference type="GO" id="GO:0008483">
    <property type="term" value="F:transaminase activity"/>
    <property type="evidence" value="ECO:0007669"/>
    <property type="project" value="UniProtKB-KW"/>
</dbReference>
<evidence type="ECO:0000313" key="7">
    <source>
        <dbReference type="EMBL" id="POB48689.1"/>
    </source>
</evidence>
<name>A0A2S3R4T9_VIBVL</name>
<dbReference type="Pfam" id="PF00392">
    <property type="entry name" value="GntR"/>
    <property type="match status" value="1"/>
</dbReference>
<dbReference type="EMBL" id="PDGH01000068">
    <property type="protein sequence ID" value="POB48689.1"/>
    <property type="molecule type" value="Genomic_DNA"/>
</dbReference>
<dbReference type="PANTHER" id="PTHR46577">
    <property type="entry name" value="HTH-TYPE TRANSCRIPTIONAL REGULATORY PROTEIN GABR"/>
    <property type="match status" value="1"/>
</dbReference>
<dbReference type="GO" id="GO:0003677">
    <property type="term" value="F:DNA binding"/>
    <property type="evidence" value="ECO:0007669"/>
    <property type="project" value="UniProtKB-KW"/>
</dbReference>
<dbReference type="PROSITE" id="PS50949">
    <property type="entry name" value="HTH_GNTR"/>
    <property type="match status" value="1"/>
</dbReference>
<evidence type="ECO:0000256" key="5">
    <source>
        <dbReference type="ARBA" id="ARBA00023163"/>
    </source>
</evidence>
<dbReference type="InterPro" id="IPR015424">
    <property type="entry name" value="PyrdxlP-dep_Trfase"/>
</dbReference>
<keyword evidence="4" id="KW-0238">DNA-binding</keyword>
<evidence type="ECO:0000256" key="4">
    <source>
        <dbReference type="ARBA" id="ARBA00023125"/>
    </source>
</evidence>
<organism evidence="7 8">
    <name type="scientific">Vibrio vulnificus</name>
    <dbReference type="NCBI Taxonomy" id="672"/>
    <lineage>
        <taxon>Bacteria</taxon>
        <taxon>Pseudomonadati</taxon>
        <taxon>Pseudomonadota</taxon>
        <taxon>Gammaproteobacteria</taxon>
        <taxon>Vibrionales</taxon>
        <taxon>Vibrionaceae</taxon>
        <taxon>Vibrio</taxon>
    </lineage>
</organism>
<keyword evidence="5" id="KW-0804">Transcription</keyword>
<reference evidence="7 8" key="1">
    <citation type="journal article" date="2018" name="Front. Microbiol.">
        <title>Phylogeny of Vibrio vulnificus from the Analysis of the Core-Genome: Implications for Intra-Species Taxonomy.</title>
        <authorList>
            <person name="Roig F.J."/>
            <person name="Gonzalez-Candelas F."/>
            <person name="Sanjuan E."/>
            <person name="Fouz B."/>
            <person name="Feil E.J."/>
            <person name="Llorens C."/>
            <person name="Baker-Austin C."/>
            <person name="Oliver J.D."/>
            <person name="Danin-Poleg Y."/>
            <person name="Gibas C.J."/>
            <person name="Kashi Y."/>
            <person name="Gulig P.A."/>
            <person name="Morrison S.S."/>
            <person name="Amaro C."/>
        </authorList>
    </citation>
    <scope>NUCLEOTIDE SEQUENCE [LARGE SCALE GENOMIC DNA]</scope>
    <source>
        <strain evidence="7 8">CECT4608</strain>
    </source>
</reference>
<dbReference type="InterPro" id="IPR004839">
    <property type="entry name" value="Aminotransferase_I/II_large"/>
</dbReference>
<dbReference type="InterPro" id="IPR015421">
    <property type="entry name" value="PyrdxlP-dep_Trfase_major"/>
</dbReference>
<dbReference type="SUPFAM" id="SSF46785">
    <property type="entry name" value="Winged helix' DNA-binding domain"/>
    <property type="match status" value="1"/>
</dbReference>
<sequence length="491" mass="54898">MEKGLTMLPIEIGDLTLTPKTGVLQQDLYNAIREKITHGLWNKQGRLPATRKLAQTLNVSRNTVIAAYEQLCAEGYIESRAGAGYYVVVELPEHFLGEMAISPAQEKSMAAFAVEPEPIKINRAFAPGVPDLEKFPLPEWQKYLQRQHSRRTILGNQIVKGDYALRCALVDYLASSRSVKCQAEQIIITSGAQQALTIALMCAKEVSDPLLMEQPGYSQMRKVARLLGMPMEPLNVAVRSGIEVADVLASECRFVYLTPSNQYPMGTTLSTEQRVQIIEWARVKQRWIIEDDYDSEFQFAHRPYTSLQGLASQIGASDRVMYIGSFSKIMFNGLRLGYLVLPPELVDRGCEIKDALSGDSPTHTQAALAEFIADGALMRHIRKMRRLYAQKYQTMVAGIERHFSQRLEVISQAAGLHVTVRWFQGPSEQQWAAAALRQGIVIRPLSYYESEACAQRDWQGAVLGFGNVAEEEIDAKLALLASLFVQISSHQ</sequence>
<evidence type="ECO:0000256" key="1">
    <source>
        <dbReference type="ARBA" id="ARBA00005384"/>
    </source>
</evidence>
<dbReference type="AlphaFoldDB" id="A0A2S3R4T9"/>
<dbReference type="SUPFAM" id="SSF53383">
    <property type="entry name" value="PLP-dependent transferases"/>
    <property type="match status" value="1"/>
</dbReference>
<proteinExistence type="inferred from homology"/>
<dbReference type="CDD" id="cd00609">
    <property type="entry name" value="AAT_like"/>
    <property type="match status" value="1"/>
</dbReference>
<dbReference type="PANTHER" id="PTHR46577:SF1">
    <property type="entry name" value="HTH-TYPE TRANSCRIPTIONAL REGULATORY PROTEIN GABR"/>
    <property type="match status" value="1"/>
</dbReference>
<dbReference type="InterPro" id="IPR000524">
    <property type="entry name" value="Tscrpt_reg_HTH_GntR"/>
</dbReference>
<dbReference type="Pfam" id="PF00155">
    <property type="entry name" value="Aminotran_1_2"/>
    <property type="match status" value="1"/>
</dbReference>
<feature type="domain" description="HTH gntR-type" evidence="6">
    <location>
        <begin position="22"/>
        <end position="90"/>
    </location>
</feature>
<dbReference type="InterPro" id="IPR036390">
    <property type="entry name" value="WH_DNA-bd_sf"/>
</dbReference>
<keyword evidence="7" id="KW-0808">Transferase</keyword>
<protein>
    <submittedName>
        <fullName evidence="7">PLP-dependent aminotransferase family protein</fullName>
    </submittedName>
</protein>
<dbReference type="PRINTS" id="PR00035">
    <property type="entry name" value="HTHGNTR"/>
</dbReference>
<evidence type="ECO:0000256" key="2">
    <source>
        <dbReference type="ARBA" id="ARBA00022898"/>
    </source>
</evidence>
<dbReference type="InterPro" id="IPR036388">
    <property type="entry name" value="WH-like_DNA-bd_sf"/>
</dbReference>
<keyword evidence="3" id="KW-0805">Transcription regulation</keyword>
<dbReference type="CDD" id="cd07377">
    <property type="entry name" value="WHTH_GntR"/>
    <property type="match status" value="1"/>
</dbReference>
<gene>
    <name evidence="7" type="ORF">CRN52_08150</name>
</gene>
<comment type="caution">
    <text evidence="7">The sequence shown here is derived from an EMBL/GenBank/DDBJ whole genome shotgun (WGS) entry which is preliminary data.</text>
</comment>
<dbReference type="Proteomes" id="UP000237466">
    <property type="component" value="Unassembled WGS sequence"/>
</dbReference>
<evidence type="ECO:0000313" key="8">
    <source>
        <dbReference type="Proteomes" id="UP000237466"/>
    </source>
</evidence>
<keyword evidence="2" id="KW-0663">Pyridoxal phosphate</keyword>
<dbReference type="InterPro" id="IPR051446">
    <property type="entry name" value="HTH_trans_reg/aminotransferase"/>
</dbReference>
<dbReference type="GO" id="GO:0030170">
    <property type="term" value="F:pyridoxal phosphate binding"/>
    <property type="evidence" value="ECO:0007669"/>
    <property type="project" value="InterPro"/>
</dbReference>
<dbReference type="GO" id="GO:0003700">
    <property type="term" value="F:DNA-binding transcription factor activity"/>
    <property type="evidence" value="ECO:0007669"/>
    <property type="project" value="InterPro"/>
</dbReference>
<accession>A0A2S3R4T9</accession>
<dbReference type="SMART" id="SM00345">
    <property type="entry name" value="HTH_GNTR"/>
    <property type="match status" value="1"/>
</dbReference>
<comment type="similarity">
    <text evidence="1">In the C-terminal section; belongs to the class-I pyridoxal-phosphate-dependent aminotransferase family.</text>
</comment>
<evidence type="ECO:0000259" key="6">
    <source>
        <dbReference type="PROSITE" id="PS50949"/>
    </source>
</evidence>
<dbReference type="Gene3D" id="1.10.10.10">
    <property type="entry name" value="Winged helix-like DNA-binding domain superfamily/Winged helix DNA-binding domain"/>
    <property type="match status" value="1"/>
</dbReference>
<keyword evidence="7" id="KW-0032">Aminotransferase</keyword>